<keyword evidence="12" id="KW-1278">Translocase</keyword>
<keyword evidence="8 17" id="KW-0106">Calcium</keyword>
<dbReference type="InterPro" id="IPR044492">
    <property type="entry name" value="P_typ_ATPase_HD_dom"/>
</dbReference>
<dbReference type="InterPro" id="IPR004014">
    <property type="entry name" value="ATPase_P-typ_cation-transptr_N"/>
</dbReference>
<accession>A0A0A0KPR7</accession>
<dbReference type="Gene3D" id="3.40.1110.10">
    <property type="entry name" value="Calcium-transporting ATPase, cytoplasmic domain N"/>
    <property type="match status" value="1"/>
</dbReference>
<dbReference type="Pfam" id="PF00689">
    <property type="entry name" value="Cation_ATPase_C"/>
    <property type="match status" value="1"/>
</dbReference>
<dbReference type="SFLD" id="SFLDS00003">
    <property type="entry name" value="Haloacid_Dehalogenase"/>
    <property type="match status" value="1"/>
</dbReference>
<reference evidence="19 20" key="1">
    <citation type="journal article" date="2009" name="Nat. Genet.">
        <title>The genome of the cucumber, Cucumis sativus L.</title>
        <authorList>
            <person name="Huang S."/>
            <person name="Li R."/>
            <person name="Zhang Z."/>
            <person name="Li L."/>
            <person name="Gu X."/>
            <person name="Fan W."/>
            <person name="Lucas W.J."/>
            <person name="Wang X."/>
            <person name="Xie B."/>
            <person name="Ni P."/>
            <person name="Ren Y."/>
            <person name="Zhu H."/>
            <person name="Li J."/>
            <person name="Lin K."/>
            <person name="Jin W."/>
            <person name="Fei Z."/>
            <person name="Li G."/>
            <person name="Staub J."/>
            <person name="Kilian A."/>
            <person name="van der Vossen E.A."/>
            <person name="Wu Y."/>
            <person name="Guo J."/>
            <person name="He J."/>
            <person name="Jia Z."/>
            <person name="Ren Y."/>
            <person name="Tian G."/>
            <person name="Lu Y."/>
            <person name="Ruan J."/>
            <person name="Qian W."/>
            <person name="Wang M."/>
            <person name="Huang Q."/>
            <person name="Li B."/>
            <person name="Xuan Z."/>
            <person name="Cao J."/>
            <person name="Asan"/>
            <person name="Wu Z."/>
            <person name="Zhang J."/>
            <person name="Cai Q."/>
            <person name="Bai Y."/>
            <person name="Zhao B."/>
            <person name="Han Y."/>
            <person name="Li Y."/>
            <person name="Li X."/>
            <person name="Wang S."/>
            <person name="Shi Q."/>
            <person name="Liu S."/>
            <person name="Cho W.K."/>
            <person name="Kim J.Y."/>
            <person name="Xu Y."/>
            <person name="Heller-Uszynska K."/>
            <person name="Miao H."/>
            <person name="Cheng Z."/>
            <person name="Zhang S."/>
            <person name="Wu J."/>
            <person name="Yang Y."/>
            <person name="Kang H."/>
            <person name="Li M."/>
            <person name="Liang H."/>
            <person name="Ren X."/>
            <person name="Shi Z."/>
            <person name="Wen M."/>
            <person name="Jian M."/>
            <person name="Yang H."/>
            <person name="Zhang G."/>
            <person name="Yang Z."/>
            <person name="Chen R."/>
            <person name="Liu S."/>
            <person name="Li J."/>
            <person name="Ma L."/>
            <person name="Liu H."/>
            <person name="Zhou Y."/>
            <person name="Zhao J."/>
            <person name="Fang X."/>
            <person name="Li G."/>
            <person name="Fang L."/>
            <person name="Li Y."/>
            <person name="Liu D."/>
            <person name="Zheng H."/>
            <person name="Zhang Y."/>
            <person name="Qin N."/>
            <person name="Li Z."/>
            <person name="Yang G."/>
            <person name="Yang S."/>
            <person name="Bolund L."/>
            <person name="Kristiansen K."/>
            <person name="Zheng H."/>
            <person name="Li S."/>
            <person name="Zhang X."/>
            <person name="Yang H."/>
            <person name="Wang J."/>
            <person name="Sun R."/>
            <person name="Zhang B."/>
            <person name="Jiang S."/>
            <person name="Wang J."/>
            <person name="Du Y."/>
            <person name="Li S."/>
        </authorList>
    </citation>
    <scope>NUCLEOTIDE SEQUENCE [LARGE SCALE GENOMIC DNA]</scope>
    <source>
        <strain evidence="20">cv. 9930</strain>
    </source>
</reference>
<feature type="transmembrane region" description="Helical" evidence="17">
    <location>
        <begin position="163"/>
        <end position="187"/>
    </location>
</feature>
<dbReference type="OMA" id="GIMWRNI"/>
<dbReference type="EMBL" id="CM002926">
    <property type="protein sequence ID" value="KGN50879.1"/>
    <property type="molecule type" value="Genomic_DNA"/>
</dbReference>
<evidence type="ECO:0000256" key="15">
    <source>
        <dbReference type="ARBA" id="ARBA00023136"/>
    </source>
</evidence>
<evidence type="ECO:0000256" key="9">
    <source>
        <dbReference type="ARBA" id="ARBA00022840"/>
    </source>
</evidence>
<dbReference type="Pfam" id="PF00690">
    <property type="entry name" value="Cation_ATPase_N"/>
    <property type="match status" value="1"/>
</dbReference>
<evidence type="ECO:0000256" key="17">
    <source>
        <dbReference type="RuleBase" id="RU361146"/>
    </source>
</evidence>
<evidence type="ECO:0000313" key="19">
    <source>
        <dbReference type="EMBL" id="KGN50879.1"/>
    </source>
</evidence>
<evidence type="ECO:0000256" key="14">
    <source>
        <dbReference type="ARBA" id="ARBA00023065"/>
    </source>
</evidence>
<organism evidence="19 20">
    <name type="scientific">Cucumis sativus</name>
    <name type="common">Cucumber</name>
    <dbReference type="NCBI Taxonomy" id="3659"/>
    <lineage>
        <taxon>Eukaryota</taxon>
        <taxon>Viridiplantae</taxon>
        <taxon>Streptophyta</taxon>
        <taxon>Embryophyta</taxon>
        <taxon>Tracheophyta</taxon>
        <taxon>Spermatophyta</taxon>
        <taxon>Magnoliopsida</taxon>
        <taxon>eudicotyledons</taxon>
        <taxon>Gunneridae</taxon>
        <taxon>Pentapetalae</taxon>
        <taxon>rosids</taxon>
        <taxon>fabids</taxon>
        <taxon>Cucurbitales</taxon>
        <taxon>Cucurbitaceae</taxon>
        <taxon>Benincaseae</taxon>
        <taxon>Cucumis</taxon>
    </lineage>
</organism>
<gene>
    <name evidence="19" type="ORF">Csa_5G310810</name>
</gene>
<dbReference type="InterPro" id="IPR006408">
    <property type="entry name" value="P-type_ATPase_IIB"/>
</dbReference>
<dbReference type="FunFam" id="1.20.1110.10:FF:000039">
    <property type="entry name" value="Calcium-transporting ATPase"/>
    <property type="match status" value="1"/>
</dbReference>
<dbReference type="InterPro" id="IPR024750">
    <property type="entry name" value="Ca_ATPase_N_dom"/>
</dbReference>
<evidence type="ECO:0000256" key="10">
    <source>
        <dbReference type="ARBA" id="ARBA00022842"/>
    </source>
</evidence>
<dbReference type="PANTHER" id="PTHR24093">
    <property type="entry name" value="CATION TRANSPORTING ATPASE"/>
    <property type="match status" value="1"/>
</dbReference>
<dbReference type="PRINTS" id="PR00120">
    <property type="entry name" value="HATPASE"/>
</dbReference>
<dbReference type="GO" id="GO:0005524">
    <property type="term" value="F:ATP binding"/>
    <property type="evidence" value="ECO:0007669"/>
    <property type="project" value="UniProtKB-KW"/>
</dbReference>
<keyword evidence="7 17" id="KW-0547">Nucleotide-binding</keyword>
<reference evidence="19 20" key="3">
    <citation type="journal article" date="2010" name="BMC Genomics">
        <title>Transcriptome sequencing and comparative analysis of cucumber flowers with different sex types.</title>
        <authorList>
            <person name="Guo S."/>
            <person name="Zheng Y."/>
            <person name="Joung J.G."/>
            <person name="Liu S."/>
            <person name="Zhang Z."/>
            <person name="Crasta O.R."/>
            <person name="Sobral B.W."/>
            <person name="Xu Y."/>
            <person name="Huang S."/>
            <person name="Fei Z."/>
        </authorList>
    </citation>
    <scope>NUCLEOTIDE SEQUENCE [LARGE SCALE GENOMIC DNA]</scope>
    <source>
        <strain evidence="20">cv. 9930</strain>
    </source>
</reference>
<dbReference type="CDD" id="cd02081">
    <property type="entry name" value="P-type_ATPase_Ca_PMCA-like"/>
    <property type="match status" value="1"/>
</dbReference>
<dbReference type="InterPro" id="IPR001757">
    <property type="entry name" value="P_typ_ATPase"/>
</dbReference>
<dbReference type="NCBIfam" id="TIGR01494">
    <property type="entry name" value="ATPase_P-type"/>
    <property type="match status" value="2"/>
</dbReference>
<evidence type="ECO:0000256" key="6">
    <source>
        <dbReference type="ARBA" id="ARBA00022723"/>
    </source>
</evidence>
<evidence type="ECO:0000256" key="16">
    <source>
        <dbReference type="ARBA" id="ARBA00048694"/>
    </source>
</evidence>
<dbReference type="InterPro" id="IPR059000">
    <property type="entry name" value="ATPase_P-type_domA"/>
</dbReference>
<dbReference type="Gene3D" id="1.20.1110.10">
    <property type="entry name" value="Calcium-transporting ATPase, transmembrane domain"/>
    <property type="match status" value="1"/>
</dbReference>
<keyword evidence="4 17" id="KW-0109">Calcium transport</keyword>
<evidence type="ECO:0000256" key="5">
    <source>
        <dbReference type="ARBA" id="ARBA00022692"/>
    </source>
</evidence>
<dbReference type="Pfam" id="PF13246">
    <property type="entry name" value="Cation_ATPase"/>
    <property type="match status" value="1"/>
</dbReference>
<dbReference type="SUPFAM" id="SSF81660">
    <property type="entry name" value="Metal cation-transporting ATPase, ATP-binding domain N"/>
    <property type="match status" value="1"/>
</dbReference>
<dbReference type="GO" id="GO:0005516">
    <property type="term" value="F:calmodulin binding"/>
    <property type="evidence" value="ECO:0007669"/>
    <property type="project" value="UniProtKB-KW"/>
</dbReference>
<dbReference type="Gramene" id="KGN50879">
    <property type="protein sequence ID" value="KGN50879"/>
    <property type="gene ID" value="Csa_5G310810"/>
</dbReference>
<keyword evidence="13 17" id="KW-1133">Transmembrane helix</keyword>
<dbReference type="Gene3D" id="1.20.5.170">
    <property type="match status" value="1"/>
</dbReference>
<keyword evidence="10" id="KW-0460">Magnesium</keyword>
<dbReference type="InterPro" id="IPR006068">
    <property type="entry name" value="ATPase_P-typ_cation-transptr_C"/>
</dbReference>
<dbReference type="InterPro" id="IPR008250">
    <property type="entry name" value="ATPase_P-typ_transduc_dom_A_sf"/>
</dbReference>
<dbReference type="KEGG" id="csv:101203529"/>
<dbReference type="Pfam" id="PF12515">
    <property type="entry name" value="CaATP_NAI"/>
    <property type="match status" value="1"/>
</dbReference>
<dbReference type="Gene3D" id="2.70.150.10">
    <property type="entry name" value="Calcium-transporting ATPase, cytoplasmic transduction domain A"/>
    <property type="match status" value="1"/>
</dbReference>
<keyword evidence="20" id="KW-1185">Reference proteome</keyword>
<dbReference type="GO" id="GO:0005388">
    <property type="term" value="F:P-type calcium transporter activity"/>
    <property type="evidence" value="ECO:0000318"/>
    <property type="project" value="GO_Central"/>
</dbReference>
<evidence type="ECO:0000256" key="8">
    <source>
        <dbReference type="ARBA" id="ARBA00022837"/>
    </source>
</evidence>
<evidence type="ECO:0000259" key="18">
    <source>
        <dbReference type="SMART" id="SM00831"/>
    </source>
</evidence>
<reference evidence="19 20" key="4">
    <citation type="journal article" date="2011" name="BMC Genomics">
        <title>RNA-Seq improves annotation of protein-coding genes in the cucumber genome.</title>
        <authorList>
            <person name="Li Z."/>
            <person name="Zhang Z."/>
            <person name="Yan P."/>
            <person name="Huang S."/>
            <person name="Fei Z."/>
            <person name="Lin K."/>
        </authorList>
    </citation>
    <scope>NUCLEOTIDE SEQUENCE [LARGE SCALE GENOMIC DNA]</scope>
    <source>
        <strain evidence="20">cv. 9930</strain>
    </source>
</reference>
<evidence type="ECO:0000256" key="3">
    <source>
        <dbReference type="ARBA" id="ARBA00022448"/>
    </source>
</evidence>
<keyword evidence="14 17" id="KW-0406">Ion transport</keyword>
<feature type="transmembrane region" description="Helical" evidence="17">
    <location>
        <begin position="199"/>
        <end position="219"/>
    </location>
</feature>
<dbReference type="GO" id="GO:0016887">
    <property type="term" value="F:ATP hydrolysis activity"/>
    <property type="evidence" value="ECO:0007669"/>
    <property type="project" value="InterPro"/>
</dbReference>
<comment type="subcellular location">
    <subcellularLocation>
        <location evidence="1 17">Membrane</location>
        <topology evidence="1 17">Multi-pass membrane protein</topology>
    </subcellularLocation>
</comment>
<dbReference type="FunFam" id="2.70.150.10:FF:000006">
    <property type="entry name" value="Calcium-transporting ATPase"/>
    <property type="match status" value="1"/>
</dbReference>
<feature type="transmembrane region" description="Helical" evidence="17">
    <location>
        <begin position="960"/>
        <end position="981"/>
    </location>
</feature>
<dbReference type="FunFam" id="1.20.5.170:FF:000026">
    <property type="entry name" value="Calcium-transporting ATPase"/>
    <property type="match status" value="1"/>
</dbReference>
<dbReference type="GO" id="GO:0005886">
    <property type="term" value="C:plasma membrane"/>
    <property type="evidence" value="ECO:0000318"/>
    <property type="project" value="GO_Central"/>
</dbReference>
<dbReference type="NCBIfam" id="TIGR01517">
    <property type="entry name" value="ATPase-IIB_Ca"/>
    <property type="match status" value="1"/>
</dbReference>
<dbReference type="SUPFAM" id="SSF81665">
    <property type="entry name" value="Calcium ATPase, transmembrane domain M"/>
    <property type="match status" value="1"/>
</dbReference>
<protein>
    <recommendedName>
        <fullName evidence="17">Calcium-transporting ATPase</fullName>
        <ecNumber evidence="17">7.2.2.10</ecNumber>
    </recommendedName>
</protein>
<comment type="catalytic activity">
    <reaction evidence="16 17">
        <text>Ca(2+)(in) + ATP + H2O = Ca(2+)(out) + ADP + phosphate + H(+)</text>
        <dbReference type="Rhea" id="RHEA:18105"/>
        <dbReference type="ChEBI" id="CHEBI:15377"/>
        <dbReference type="ChEBI" id="CHEBI:15378"/>
        <dbReference type="ChEBI" id="CHEBI:29108"/>
        <dbReference type="ChEBI" id="CHEBI:30616"/>
        <dbReference type="ChEBI" id="CHEBI:43474"/>
        <dbReference type="ChEBI" id="CHEBI:456216"/>
        <dbReference type="EC" id="7.2.2.10"/>
    </reaction>
</comment>
<keyword evidence="3 17" id="KW-0813">Transport</keyword>
<evidence type="ECO:0000313" key="20">
    <source>
        <dbReference type="Proteomes" id="UP000029981"/>
    </source>
</evidence>
<dbReference type="AlphaFoldDB" id="A0A0A0KPR7"/>
<dbReference type="SUPFAM" id="SSF81653">
    <property type="entry name" value="Calcium ATPase, transduction domain A"/>
    <property type="match status" value="1"/>
</dbReference>
<dbReference type="InterPro" id="IPR018303">
    <property type="entry name" value="ATPase_P-typ_P_site"/>
</dbReference>
<comment type="similarity">
    <text evidence="2 17">Belongs to the cation transport ATPase (P-type) (TC 3.A.3) family. Type IIB subfamily.</text>
</comment>
<dbReference type="SUPFAM" id="SSF56784">
    <property type="entry name" value="HAD-like"/>
    <property type="match status" value="1"/>
</dbReference>
<dbReference type="PANTHER" id="PTHR24093:SF448">
    <property type="entry name" value="CALCIUM-TRANSPORTING ATPASE"/>
    <property type="match status" value="1"/>
</dbReference>
<dbReference type="OrthoDB" id="3352408at2759"/>
<dbReference type="Pfam" id="PF00122">
    <property type="entry name" value="E1-E2_ATPase"/>
    <property type="match status" value="1"/>
</dbReference>
<comment type="function">
    <text evidence="17">Catalyzes the hydrolysis of ATP coupled with the transport of calcium.</text>
</comment>
<dbReference type="SFLD" id="SFLDF00027">
    <property type="entry name" value="p-type_atpase"/>
    <property type="match status" value="1"/>
</dbReference>
<feature type="transmembrane region" description="Helical" evidence="17">
    <location>
        <begin position="398"/>
        <end position="427"/>
    </location>
</feature>
<proteinExistence type="inferred from homology"/>
<evidence type="ECO:0000256" key="2">
    <source>
        <dbReference type="ARBA" id="ARBA00006124"/>
    </source>
</evidence>
<keyword evidence="15 17" id="KW-0472">Membrane</keyword>
<feature type="transmembrane region" description="Helical" evidence="17">
    <location>
        <begin position="921"/>
        <end position="939"/>
    </location>
</feature>
<evidence type="ECO:0000256" key="12">
    <source>
        <dbReference type="ARBA" id="ARBA00022967"/>
    </source>
</evidence>
<evidence type="ECO:0000256" key="13">
    <source>
        <dbReference type="ARBA" id="ARBA00022989"/>
    </source>
</evidence>
<keyword evidence="9 17" id="KW-0067">ATP-binding</keyword>
<evidence type="ECO:0000256" key="4">
    <source>
        <dbReference type="ARBA" id="ARBA00022568"/>
    </source>
</evidence>
<name>A0A0A0KPR7_CUCSA</name>
<keyword evidence="5 17" id="KW-0812">Transmembrane</keyword>
<dbReference type="InterPro" id="IPR036412">
    <property type="entry name" value="HAD-like_sf"/>
</dbReference>
<dbReference type="Gene3D" id="3.40.50.1000">
    <property type="entry name" value="HAD superfamily/HAD-like"/>
    <property type="match status" value="1"/>
</dbReference>
<reference evidence="19 20" key="2">
    <citation type="journal article" date="2009" name="PLoS ONE">
        <title>An integrated genetic and cytogenetic map of the cucumber genome.</title>
        <authorList>
            <person name="Ren Y."/>
            <person name="Zhang Z."/>
            <person name="Liu J."/>
            <person name="Staub J.E."/>
            <person name="Han Y."/>
            <person name="Cheng Z."/>
            <person name="Li X."/>
            <person name="Lu J."/>
            <person name="Miao H."/>
            <person name="Kang H."/>
            <person name="Xie B."/>
            <person name="Gu X."/>
            <person name="Wang X."/>
            <person name="Du Y."/>
            <person name="Jin W."/>
            <person name="Huang S."/>
        </authorList>
    </citation>
    <scope>NUCLEOTIDE SEQUENCE [LARGE SCALE GENOMIC DNA]</scope>
    <source>
        <strain evidence="20">cv. 9930</strain>
    </source>
</reference>
<evidence type="ECO:0000256" key="11">
    <source>
        <dbReference type="ARBA" id="ARBA00022860"/>
    </source>
</evidence>
<dbReference type="FunFam" id="3.40.50.1000:FF:000011">
    <property type="entry name" value="Calcium-transporting ATPase"/>
    <property type="match status" value="1"/>
</dbReference>
<feature type="domain" description="Cation-transporting P-type ATPase N-terminal" evidence="18">
    <location>
        <begin position="117"/>
        <end position="191"/>
    </location>
</feature>
<dbReference type="STRING" id="3659.A0A0A0KPR7"/>
<dbReference type="PROSITE" id="PS00154">
    <property type="entry name" value="ATPASE_E1_E2"/>
    <property type="match status" value="1"/>
</dbReference>
<dbReference type="PRINTS" id="PR00119">
    <property type="entry name" value="CATATPASE"/>
</dbReference>
<dbReference type="SMART" id="SM00831">
    <property type="entry name" value="Cation_ATPase_N"/>
    <property type="match status" value="1"/>
</dbReference>
<keyword evidence="6" id="KW-0479">Metal-binding</keyword>
<evidence type="ECO:0000256" key="1">
    <source>
        <dbReference type="ARBA" id="ARBA00004141"/>
    </source>
</evidence>
<keyword evidence="11" id="KW-0112">Calmodulin-binding</keyword>
<comment type="caution">
    <text evidence="17">Lacks conserved residue(s) required for the propagation of feature annotation.</text>
</comment>
<feature type="transmembrane region" description="Helical" evidence="17">
    <location>
        <begin position="993"/>
        <end position="1011"/>
    </location>
</feature>
<dbReference type="InterPro" id="IPR023298">
    <property type="entry name" value="ATPase_P-typ_TM_dom_sf"/>
</dbReference>
<dbReference type="Proteomes" id="UP000029981">
    <property type="component" value="Chromosome 5"/>
</dbReference>
<dbReference type="eggNOG" id="KOG0204">
    <property type="taxonomic scope" value="Eukaryota"/>
</dbReference>
<dbReference type="EC" id="7.2.2.10" evidence="17"/>
<dbReference type="GO" id="GO:0046872">
    <property type="term" value="F:metal ion binding"/>
    <property type="evidence" value="ECO:0007669"/>
    <property type="project" value="UniProtKB-KW"/>
</dbReference>
<dbReference type="InterPro" id="IPR023214">
    <property type="entry name" value="HAD_sf"/>
</dbReference>
<dbReference type="FunFam" id="3.40.1110.10:FF:000011">
    <property type="entry name" value="Calcium-transporting ATPase"/>
    <property type="match status" value="1"/>
</dbReference>
<dbReference type="SFLD" id="SFLDG00002">
    <property type="entry name" value="C1.7:_P-type_atpase_like"/>
    <property type="match status" value="1"/>
</dbReference>
<evidence type="ECO:0000256" key="7">
    <source>
        <dbReference type="ARBA" id="ARBA00022741"/>
    </source>
</evidence>
<sequence>MSETIENYLRKNFDLDSKSPSEEAQMRWRSAVSIVKNRRRRFRMVADLEKRAKAGEKRRKLQEKIRVALYVQKAALHFIDAGKRGDYRLSTEVREAGYGVEPDALASMVQTHNTKSLEHYGGVRGLARELNVSLKDGIVTSEIPSRQNIYGINRYVEKPSRGFWMFVWEALHDLTLVILLVSAVVSIGVGNATEGWPKGMYDGLGIIMSIFLVVIVTAVSDYNQSLQFKDLEKQKKNIIIQVTRDGCRQKVSIYDLVVGDIVHLSIGDQVPADGILVSGYSLSIDESSLSGESEPVNVDDNRPFLLAGTKVQDGSGKMLVTSVGMRTEWGRLMVTLSEGGDDETPLQVKLNGVATIIGKIGLVFAVLTFIVLISRYIVFKALHNQIEHWSSKDASTLLNYFAIAVIIIVVAVPEGLPLAVTLSLAFAMKRLMKDKALVRHLSACETMGSATCICTDKTGTLTTNHMVVDKMWICEETRTTKNSDDETALKSSVNETVYNLLIQSIFQNTSSEVVKGKDGRNTILGTPTETALLEFGLLMGGAFGTLNDEYKIIKVEPFNSNRKKMSVLVALPTGGFRAFCKGASEIILSMCDKVLSANGEALPLSDEKRINISNIIYSFANGALRTLCIAYKDIEVSSAPDKIPDSNFTLIAVVGIKDPVRPGVKEAVQACLAAGITVRMVTGDNINTARAIAKECGILTEDGLAIEGPEFRNKSQDEMEMLIPKLQVMARSSPLDKHMLVGQLRKTFKEVVAVTGDGTNDAPALHEADIGLAMGIAGTEVAKENADVVIMDDNFTTIVNVARWGRAVYINIQKFVQFQLTVNVVALMLNFISACASGSAPLTAVQMLWVNLIMDTLGALALATEPPNEGLMQRKPIGRNVNIITGIMWRNIIGQSIYQITVLLILRFEGKRLLNLTGSDSSIILDTFIFNSFVFCQVFNEINSRDMEKINVLKGIFGSWVFIGVMASTVGFQIIIVEFLGTFAETVGLSLNLWIASIVIGALSLPIAMVLKCIPVSNTKTTSHFHDGYEPLPTGPDFV</sequence>
<feature type="transmembrane region" description="Helical" evidence="17">
    <location>
        <begin position="356"/>
        <end position="378"/>
    </location>
</feature>
<feature type="transmembrane region" description="Helical" evidence="17">
    <location>
        <begin position="883"/>
        <end position="906"/>
    </location>
</feature>
<dbReference type="InterPro" id="IPR023299">
    <property type="entry name" value="ATPase_P-typ_cyto_dom_N"/>
</dbReference>